<feature type="domain" description="PCI" evidence="8">
    <location>
        <begin position="233"/>
        <end position="402"/>
    </location>
</feature>
<keyword evidence="10" id="KW-1185">Reference proteome</keyword>
<evidence type="ECO:0000256" key="6">
    <source>
        <dbReference type="ARBA" id="ARBA00023242"/>
    </source>
</evidence>
<dbReference type="Proteomes" id="UP001590950">
    <property type="component" value="Unassembled WGS sequence"/>
</dbReference>
<evidence type="ECO:0000313" key="10">
    <source>
        <dbReference type="Proteomes" id="UP001590950"/>
    </source>
</evidence>
<feature type="compositionally biased region" description="Gly residues" evidence="7">
    <location>
        <begin position="463"/>
        <end position="477"/>
    </location>
</feature>
<comment type="subcellular location">
    <subcellularLocation>
        <location evidence="2">Cytoplasm</location>
    </subcellularLocation>
    <subcellularLocation>
        <location evidence="1">Nucleus</location>
    </subcellularLocation>
</comment>
<proteinExistence type="inferred from homology"/>
<dbReference type="SUPFAM" id="SSF46785">
    <property type="entry name" value="Winged helix' DNA-binding domain"/>
    <property type="match status" value="1"/>
</dbReference>
<sequence>MEPAYFTKARQAGRVVVDEAPKFDLEAYIANYKGRARIDRLLLIGTSSTYLYLEALKAAISEAKRGRDIGQYERAVSALRDIVPNDPDATIDLAWVDRVKKQVKSETDKMELELKGYKNNLIKESIRMGYDDLGSHYHRIGDLSKSNKAYAQMRDFCTTNTHVVIMNMHLVNVCIDQRSWFAAQNHVQRIRGGPGARGYPEAEQNWAKLTAAHGLASMAQGNYRDAAMELISTDPRMSQAKLDDPEDEEAYNEVMTPNDVAVYGGLCALASMSRDELQKRVLENTDFRNYLELEPHIRRAIQCFVSAKYSQCLQILDSYKADYLLDIYLQPHLLQIYHEIRSKAIRQYFIPFSCVTLSALAQAFNTDEPTIEKELALMIKGGDLQARLDLVDRVLLAKKRNGRMEVHADALAAAKEYERTLHLRFLRMSSILAGLEVKSPKGQGGQGGGGGYGSSQDVGGYNGVGDLLGGDGRGGTRSGNSYR</sequence>
<evidence type="ECO:0000256" key="2">
    <source>
        <dbReference type="ARBA" id="ARBA00004496"/>
    </source>
</evidence>
<dbReference type="InterPro" id="IPR000717">
    <property type="entry name" value="PCI_dom"/>
</dbReference>
<dbReference type="InterPro" id="IPR019585">
    <property type="entry name" value="Rpn7/CSN1"/>
</dbReference>
<evidence type="ECO:0000256" key="7">
    <source>
        <dbReference type="SAM" id="MobiDB-lite"/>
    </source>
</evidence>
<keyword evidence="6" id="KW-0539">Nucleus</keyword>
<dbReference type="Gene3D" id="1.25.40.570">
    <property type="match status" value="1"/>
</dbReference>
<reference evidence="9 10" key="1">
    <citation type="submission" date="2024-09" db="EMBL/GenBank/DDBJ databases">
        <title>Rethinking Asexuality: The Enigmatic Case of Functional Sexual Genes in Lepraria (Stereocaulaceae).</title>
        <authorList>
            <person name="Doellman M."/>
            <person name="Sun Y."/>
            <person name="Barcenas-Pena A."/>
            <person name="Lumbsch H.T."/>
            <person name="Grewe F."/>
        </authorList>
    </citation>
    <scope>NUCLEOTIDE SEQUENCE [LARGE SCALE GENOMIC DNA]</scope>
    <source>
        <strain evidence="9 10">Mercado 3170</strain>
    </source>
</reference>
<comment type="caution">
    <text evidence="9">The sequence shown here is derived from an EMBL/GenBank/DDBJ whole genome shotgun (WGS) entry which is preliminary data.</text>
</comment>
<accession>A0ABR4AV37</accession>
<dbReference type="PANTHER" id="PTHR14145:SF2">
    <property type="entry name" value="COP9 SIGNALOSOME COMPLEX SUBUNIT 1"/>
    <property type="match status" value="1"/>
</dbReference>
<organism evidence="9 10">
    <name type="scientific">Stereocaulon virgatum</name>
    <dbReference type="NCBI Taxonomy" id="373712"/>
    <lineage>
        <taxon>Eukaryota</taxon>
        <taxon>Fungi</taxon>
        <taxon>Dikarya</taxon>
        <taxon>Ascomycota</taxon>
        <taxon>Pezizomycotina</taxon>
        <taxon>Lecanoromycetes</taxon>
        <taxon>OSLEUM clade</taxon>
        <taxon>Lecanoromycetidae</taxon>
        <taxon>Lecanorales</taxon>
        <taxon>Lecanorineae</taxon>
        <taxon>Stereocaulaceae</taxon>
        <taxon>Stereocaulon</taxon>
    </lineage>
</organism>
<evidence type="ECO:0000313" key="9">
    <source>
        <dbReference type="EMBL" id="KAL2048499.1"/>
    </source>
</evidence>
<dbReference type="Pfam" id="PF01399">
    <property type="entry name" value="PCI"/>
    <property type="match status" value="1"/>
</dbReference>
<dbReference type="PROSITE" id="PS50250">
    <property type="entry name" value="PCI"/>
    <property type="match status" value="1"/>
</dbReference>
<dbReference type="SMART" id="SM00088">
    <property type="entry name" value="PINT"/>
    <property type="match status" value="1"/>
</dbReference>
<evidence type="ECO:0000256" key="1">
    <source>
        <dbReference type="ARBA" id="ARBA00004123"/>
    </source>
</evidence>
<evidence type="ECO:0000256" key="5">
    <source>
        <dbReference type="ARBA" id="ARBA00022790"/>
    </source>
</evidence>
<feature type="region of interest" description="Disordered" evidence="7">
    <location>
        <begin position="463"/>
        <end position="483"/>
    </location>
</feature>
<dbReference type="PANTHER" id="PTHR14145">
    <property type="entry name" value="26S PROTESOME SUBUNIT 6"/>
    <property type="match status" value="1"/>
</dbReference>
<protein>
    <recommendedName>
        <fullName evidence="8">PCI domain-containing protein</fullName>
    </recommendedName>
</protein>
<dbReference type="InterPro" id="IPR036390">
    <property type="entry name" value="WH_DNA-bd_sf"/>
</dbReference>
<dbReference type="EMBL" id="JBEFKJ010000001">
    <property type="protein sequence ID" value="KAL2048499.1"/>
    <property type="molecule type" value="Genomic_DNA"/>
</dbReference>
<keyword evidence="5" id="KW-0736">Signalosome</keyword>
<gene>
    <name evidence="9" type="ORF">N7G274_000411</name>
</gene>
<name>A0ABR4AV37_9LECA</name>
<evidence type="ECO:0000259" key="8">
    <source>
        <dbReference type="PROSITE" id="PS50250"/>
    </source>
</evidence>
<dbReference type="Pfam" id="PF10602">
    <property type="entry name" value="RPN7"/>
    <property type="match status" value="1"/>
</dbReference>
<evidence type="ECO:0000256" key="4">
    <source>
        <dbReference type="ARBA" id="ARBA00022490"/>
    </source>
</evidence>
<comment type="similarity">
    <text evidence="3">Belongs to the CSN1 family.</text>
</comment>
<keyword evidence="4" id="KW-0963">Cytoplasm</keyword>
<dbReference type="InterPro" id="IPR045135">
    <property type="entry name" value="Rpn7_N"/>
</dbReference>
<evidence type="ECO:0000256" key="3">
    <source>
        <dbReference type="ARBA" id="ARBA00008793"/>
    </source>
</evidence>